<protein>
    <recommendedName>
        <fullName evidence="2">DUF4236 domain-containing protein</fullName>
    </recommendedName>
</protein>
<sequence>MGFRFQRRIRLAPGVRLNLSKRGLGLSVGPRGASLSVGARGVQAHGGIPGTGLAWRERLDRASPPGASADGGTTDGGGASGLEAHLADGGELALQLEIEASGEVRYRHADGTPMSRDEVRVLRRHAEPALRAELAAHCERLNADIERLGRLHEQTPSPDEQGYEARHFPEAPPAPLVLPEAAWWHRLWPPARQRHEAQNRQRRAAHGEAYRQWEWQKADFDAREFAREKREGEGVWQDPAAMEQTLAERLAEIDWPRETLVDFDLGEDARTIAVDIDLPGEEEMPDRLWRLPATRLRLSSRRLSATRQRKLYRDHVHGIAFRVLGAVFARLPRVEEARISGYRQVTDPATGGERDQYLFSAKVSRRQWEQIHFDRLDEVDPVQALAAFTLRRDMTRTGIFRDIEPFKLI</sequence>
<dbReference type="RefSeq" id="WP_183329264.1">
    <property type="nucleotide sequence ID" value="NZ_JACHZF010000001.1"/>
</dbReference>
<dbReference type="AlphaFoldDB" id="A0A7W5P914"/>
<feature type="region of interest" description="Disordered" evidence="1">
    <location>
        <begin position="61"/>
        <end position="80"/>
    </location>
</feature>
<proteinExistence type="predicted"/>
<organism evidence="3 4">
    <name type="scientific">Halomonas campaniensis</name>
    <dbReference type="NCBI Taxonomy" id="213554"/>
    <lineage>
        <taxon>Bacteria</taxon>
        <taxon>Pseudomonadati</taxon>
        <taxon>Pseudomonadota</taxon>
        <taxon>Gammaproteobacteria</taxon>
        <taxon>Oceanospirillales</taxon>
        <taxon>Halomonadaceae</taxon>
        <taxon>Halomonas</taxon>
    </lineage>
</organism>
<dbReference type="EMBL" id="JACHZF010000001">
    <property type="protein sequence ID" value="MBB3329168.1"/>
    <property type="molecule type" value="Genomic_DNA"/>
</dbReference>
<evidence type="ECO:0000259" key="2">
    <source>
        <dbReference type="Pfam" id="PF14020"/>
    </source>
</evidence>
<dbReference type="Pfam" id="PF14020">
    <property type="entry name" value="DUF4236"/>
    <property type="match status" value="1"/>
</dbReference>
<dbReference type="InterPro" id="IPR025330">
    <property type="entry name" value="DUF4236"/>
</dbReference>
<dbReference type="Proteomes" id="UP000553442">
    <property type="component" value="Unassembled WGS sequence"/>
</dbReference>
<comment type="caution">
    <text evidence="3">The sequence shown here is derived from an EMBL/GenBank/DDBJ whole genome shotgun (WGS) entry which is preliminary data.</text>
</comment>
<evidence type="ECO:0000256" key="1">
    <source>
        <dbReference type="SAM" id="MobiDB-lite"/>
    </source>
</evidence>
<evidence type="ECO:0000313" key="4">
    <source>
        <dbReference type="Proteomes" id="UP000553442"/>
    </source>
</evidence>
<name>A0A7W5P914_9GAMM</name>
<gene>
    <name evidence="3" type="ORF">BDK63_000004</name>
</gene>
<evidence type="ECO:0000313" key="3">
    <source>
        <dbReference type="EMBL" id="MBB3329168.1"/>
    </source>
</evidence>
<reference evidence="3 4" key="1">
    <citation type="submission" date="2020-08" db="EMBL/GenBank/DDBJ databases">
        <title>Genomic Encyclopedia of Archaeal and Bacterial Type Strains, Phase II (KMG-II): from individual species to whole genera.</title>
        <authorList>
            <person name="Goeker M."/>
        </authorList>
    </citation>
    <scope>NUCLEOTIDE SEQUENCE [LARGE SCALE GENOMIC DNA]</scope>
    <source>
        <strain evidence="3 4">5AG</strain>
    </source>
</reference>
<keyword evidence="4" id="KW-1185">Reference proteome</keyword>
<accession>A0A7W5P914</accession>
<feature type="domain" description="DUF4236" evidence="2">
    <location>
        <begin position="3"/>
        <end position="56"/>
    </location>
</feature>